<dbReference type="GO" id="GO:0005102">
    <property type="term" value="F:signaling receptor binding"/>
    <property type="evidence" value="ECO:0007669"/>
    <property type="project" value="TreeGrafter"/>
</dbReference>
<dbReference type="GO" id="GO:0072659">
    <property type="term" value="P:protein localization to plasma membrane"/>
    <property type="evidence" value="ECO:0007669"/>
    <property type="project" value="TreeGrafter"/>
</dbReference>
<dbReference type="PANTHER" id="PTHR14191:SF20">
    <property type="entry name" value="NA(+)_H(+) EXCHANGE REGULATORY COFACTOR NHE-RF4"/>
    <property type="match status" value="1"/>
</dbReference>
<dbReference type="OrthoDB" id="10009200at2759"/>
<evidence type="ECO:0000313" key="4">
    <source>
        <dbReference type="EMBL" id="RVE63489.1"/>
    </source>
</evidence>
<dbReference type="GO" id="GO:0043495">
    <property type="term" value="F:protein-membrane adaptor activity"/>
    <property type="evidence" value="ECO:0007669"/>
    <property type="project" value="TreeGrafter"/>
</dbReference>
<dbReference type="GO" id="GO:0016324">
    <property type="term" value="C:apical plasma membrane"/>
    <property type="evidence" value="ECO:0007669"/>
    <property type="project" value="TreeGrafter"/>
</dbReference>
<dbReference type="Gene3D" id="2.30.42.10">
    <property type="match status" value="3"/>
</dbReference>
<evidence type="ECO:0000256" key="2">
    <source>
        <dbReference type="SAM" id="MobiDB-lite"/>
    </source>
</evidence>
<feature type="region of interest" description="Disordered" evidence="2">
    <location>
        <begin position="341"/>
        <end position="362"/>
    </location>
</feature>
<dbReference type="SMART" id="SM00228">
    <property type="entry name" value="PDZ"/>
    <property type="match status" value="3"/>
</dbReference>
<proteinExistence type="predicted"/>
<feature type="domain" description="PDZ" evidence="3">
    <location>
        <begin position="128"/>
        <end position="209"/>
    </location>
</feature>
<dbReference type="PANTHER" id="PTHR14191">
    <property type="entry name" value="PDZ DOMAIN CONTAINING PROTEIN"/>
    <property type="match status" value="1"/>
</dbReference>
<dbReference type="PROSITE" id="PS50106">
    <property type="entry name" value="PDZ"/>
    <property type="match status" value="3"/>
</dbReference>
<evidence type="ECO:0000313" key="5">
    <source>
        <dbReference type="Proteomes" id="UP000283210"/>
    </source>
</evidence>
<organism evidence="4 5">
    <name type="scientific">Oryzias javanicus</name>
    <name type="common">Javanese ricefish</name>
    <name type="synonym">Aplocheilus javanicus</name>
    <dbReference type="NCBI Taxonomy" id="123683"/>
    <lineage>
        <taxon>Eukaryota</taxon>
        <taxon>Metazoa</taxon>
        <taxon>Chordata</taxon>
        <taxon>Craniata</taxon>
        <taxon>Vertebrata</taxon>
        <taxon>Euteleostomi</taxon>
        <taxon>Actinopterygii</taxon>
        <taxon>Neopterygii</taxon>
        <taxon>Teleostei</taxon>
        <taxon>Neoteleostei</taxon>
        <taxon>Acanthomorphata</taxon>
        <taxon>Ovalentaria</taxon>
        <taxon>Atherinomorphae</taxon>
        <taxon>Beloniformes</taxon>
        <taxon>Adrianichthyidae</taxon>
        <taxon>Oryziinae</taxon>
        <taxon>Oryzias</taxon>
    </lineage>
</organism>
<keyword evidence="5" id="KW-1185">Reference proteome</keyword>
<feature type="domain" description="PDZ" evidence="3">
    <location>
        <begin position="237"/>
        <end position="320"/>
    </location>
</feature>
<sequence>MTAADSTEQGSTATPHLCVLRPEQDESFGFDLPTERKTHRGHVVRNVASGGAAQRSGLKDGDRILEVNNHYVDHLSSSEVAGKIQQSGQQLCLLVLDGPTYERALSQGEDLQSLAKTYKGGDFKPPRLCHITKNSDSGLGVHFAPLQGERGCFSVNVVAGGAAEKAGVLKGDHLVWIDGAVVSHLTHSALSKMMKKCGNHITIMVIDSKSEMIYRQKNIPILPAMAVPHNLPFRARKLHLSRGVEGYGFVLRLERTASGRTYHFLREMDRGGPAEEAGMTDGEILLEVNGESVEPLTHTEIVDRVRESGEKLSLTTISFPGLEFYTKLGLPPVIFCEDDATKTEEDRRVPAAAEEEEEVSVL</sequence>
<accession>A0A437CN39</accession>
<dbReference type="InterPro" id="IPR036034">
    <property type="entry name" value="PDZ_sf"/>
</dbReference>
<dbReference type="Proteomes" id="UP000283210">
    <property type="component" value="Chromosome 14"/>
</dbReference>
<gene>
    <name evidence="4" type="ORF">OJAV_G00136770</name>
</gene>
<dbReference type="SUPFAM" id="SSF50156">
    <property type="entry name" value="PDZ domain-like"/>
    <property type="match status" value="3"/>
</dbReference>
<dbReference type="CDD" id="cd06768">
    <property type="entry name" value="PDZ_NHERF-like"/>
    <property type="match status" value="3"/>
</dbReference>
<keyword evidence="1" id="KW-0677">Repeat</keyword>
<protein>
    <recommendedName>
        <fullName evidence="3">PDZ domain-containing protein</fullName>
    </recommendedName>
</protein>
<reference evidence="4 5" key="1">
    <citation type="submission" date="2018-11" db="EMBL/GenBank/DDBJ databases">
        <authorList>
            <person name="Lopez-Roques C."/>
            <person name="Donnadieu C."/>
            <person name="Bouchez O."/>
            <person name="Klopp C."/>
            <person name="Cabau C."/>
            <person name="Zahm M."/>
        </authorList>
    </citation>
    <scope>NUCLEOTIDE SEQUENCE [LARGE SCALE GENOMIC DNA]</scope>
    <source>
        <strain evidence="4">RS831</strain>
        <tissue evidence="4">Whole body</tissue>
    </source>
</reference>
<dbReference type="AlphaFoldDB" id="A0A437CN39"/>
<dbReference type="InterPro" id="IPR051067">
    <property type="entry name" value="NHER"/>
</dbReference>
<evidence type="ECO:0000259" key="3">
    <source>
        <dbReference type="PROSITE" id="PS50106"/>
    </source>
</evidence>
<dbReference type="EMBL" id="CM012450">
    <property type="protein sequence ID" value="RVE63489.1"/>
    <property type="molecule type" value="Genomic_DNA"/>
</dbReference>
<dbReference type="InterPro" id="IPR001478">
    <property type="entry name" value="PDZ"/>
</dbReference>
<feature type="domain" description="PDZ" evidence="3">
    <location>
        <begin position="16"/>
        <end position="99"/>
    </location>
</feature>
<evidence type="ECO:0000256" key="1">
    <source>
        <dbReference type="ARBA" id="ARBA00022737"/>
    </source>
</evidence>
<feature type="compositionally biased region" description="Acidic residues" evidence="2">
    <location>
        <begin position="353"/>
        <end position="362"/>
    </location>
</feature>
<name>A0A437CN39_ORYJA</name>
<dbReference type="Pfam" id="PF00595">
    <property type="entry name" value="PDZ"/>
    <property type="match status" value="3"/>
</dbReference>
<reference evidence="4 5" key="2">
    <citation type="submission" date="2019-01" db="EMBL/GenBank/DDBJ databases">
        <title>A chromosome length genome reference of the Java medaka (oryzias javanicus).</title>
        <authorList>
            <person name="Herpin A."/>
            <person name="Takehana Y."/>
            <person name="Naruse K."/>
            <person name="Ansai S."/>
            <person name="Kawaguchi M."/>
        </authorList>
    </citation>
    <scope>NUCLEOTIDE SEQUENCE [LARGE SCALE GENOMIC DNA]</scope>
    <source>
        <strain evidence="4">RS831</strain>
        <tissue evidence="4">Whole body</tissue>
    </source>
</reference>